<dbReference type="OrthoDB" id="5298512at2"/>
<dbReference type="RefSeq" id="WP_116650622.1">
    <property type="nucleotide sequence ID" value="NZ_QUZK01000035.1"/>
</dbReference>
<dbReference type="Gene3D" id="1.10.10.880">
    <property type="entry name" value="Anti sigma-E protein RseA, N-terminal domain"/>
    <property type="match status" value="1"/>
</dbReference>
<dbReference type="Proteomes" id="UP000260351">
    <property type="component" value="Unassembled WGS sequence"/>
</dbReference>
<keyword evidence="4" id="KW-1185">Reference proteome</keyword>
<dbReference type="SUPFAM" id="SSF89069">
    <property type="entry name" value="N-terminal, cytoplasmic domain of anti-sigmaE factor RseA"/>
    <property type="match status" value="1"/>
</dbReference>
<evidence type="ECO:0000313" key="4">
    <source>
        <dbReference type="Proteomes" id="UP000260351"/>
    </source>
</evidence>
<dbReference type="AlphaFoldDB" id="A0A3E1K8R1"/>
<evidence type="ECO:0000313" key="3">
    <source>
        <dbReference type="EMBL" id="RFF30429.1"/>
    </source>
</evidence>
<evidence type="ECO:0000256" key="1">
    <source>
        <dbReference type="SAM" id="MobiDB-lite"/>
    </source>
</evidence>
<dbReference type="GO" id="GO:0016989">
    <property type="term" value="F:sigma factor antagonist activity"/>
    <property type="evidence" value="ECO:0007669"/>
    <property type="project" value="InterPro"/>
</dbReference>
<dbReference type="CDD" id="cd16328">
    <property type="entry name" value="RseA_N"/>
    <property type="match status" value="1"/>
</dbReference>
<feature type="domain" description="Anti sigma-E protein RseA N-terminal" evidence="2">
    <location>
        <begin position="6"/>
        <end position="74"/>
    </location>
</feature>
<name>A0A3E1K8R1_9GAMM</name>
<dbReference type="PANTHER" id="PTHR38104:SF1">
    <property type="entry name" value="ANTI-SIGMA-E FACTOR RSEA"/>
    <property type="match status" value="1"/>
</dbReference>
<accession>A0A3E1K8R1</accession>
<sequence>MSESSRENLSSLMDGELDRKGRKFLLRRLAGDADMKASWNRMHAVRACLHQEKLATGDLVARVSAALDAEPVPSRSLPARLLRPVAGGAIAASVAVMAIVGINSSMLEQQGAASLQGDEPGFVSRPTELDKPFTQSAVPVSYSEDRRAQRQRISGYVMRHHQAAGSTGFVSWVPIVTDMNEDERQGEPTASEADARVGEP</sequence>
<dbReference type="PANTHER" id="PTHR38104">
    <property type="match status" value="1"/>
</dbReference>
<dbReference type="InterPro" id="IPR005572">
    <property type="entry name" value="Anti-sigma_E_RseA_N"/>
</dbReference>
<organism evidence="3 4">
    <name type="scientific">Wenzhouxiangella sediminis</name>
    <dbReference type="NCBI Taxonomy" id="1792836"/>
    <lineage>
        <taxon>Bacteria</taxon>
        <taxon>Pseudomonadati</taxon>
        <taxon>Pseudomonadota</taxon>
        <taxon>Gammaproteobacteria</taxon>
        <taxon>Chromatiales</taxon>
        <taxon>Wenzhouxiangellaceae</taxon>
        <taxon>Wenzhouxiangella</taxon>
    </lineage>
</organism>
<reference evidence="3 4" key="1">
    <citation type="submission" date="2018-08" db="EMBL/GenBank/DDBJ databases">
        <title>Wenzhouxiangella salilacus sp. nov., a novel bacterium isolated from a saline lake in Xinjiang Province, China.</title>
        <authorList>
            <person name="Han S."/>
        </authorList>
    </citation>
    <scope>NUCLEOTIDE SEQUENCE [LARGE SCALE GENOMIC DNA]</scope>
    <source>
        <strain evidence="3 4">XDB06</strain>
    </source>
</reference>
<dbReference type="InterPro" id="IPR036147">
    <property type="entry name" value="Anti-sigma_E_RseA_N_sf"/>
</dbReference>
<dbReference type="EMBL" id="QUZK01000035">
    <property type="protein sequence ID" value="RFF30429.1"/>
    <property type="molecule type" value="Genomic_DNA"/>
</dbReference>
<evidence type="ECO:0000259" key="2">
    <source>
        <dbReference type="Pfam" id="PF03872"/>
    </source>
</evidence>
<dbReference type="Pfam" id="PF03872">
    <property type="entry name" value="RseA_N"/>
    <property type="match status" value="1"/>
</dbReference>
<dbReference type="InterPro" id="IPR052383">
    <property type="entry name" value="Anti-sigma-E_RseA-like"/>
</dbReference>
<proteinExistence type="predicted"/>
<gene>
    <name evidence="3" type="ORF">DZC52_08060</name>
</gene>
<protein>
    <recommendedName>
        <fullName evidence="2">Anti sigma-E protein RseA N-terminal domain-containing protein</fullName>
    </recommendedName>
</protein>
<feature type="region of interest" description="Disordered" evidence="1">
    <location>
        <begin position="178"/>
        <end position="200"/>
    </location>
</feature>
<comment type="caution">
    <text evidence="3">The sequence shown here is derived from an EMBL/GenBank/DDBJ whole genome shotgun (WGS) entry which is preliminary data.</text>
</comment>